<keyword evidence="1" id="KW-1133">Transmembrane helix</keyword>
<keyword evidence="5" id="KW-1185">Reference proteome</keyword>
<dbReference type="InterPro" id="IPR051043">
    <property type="entry name" value="Sulfatase_Mod_Factor_Kinase"/>
</dbReference>
<dbReference type="Pfam" id="PF03781">
    <property type="entry name" value="FGE-sulfatase"/>
    <property type="match status" value="1"/>
</dbReference>
<dbReference type="InterPro" id="IPR005532">
    <property type="entry name" value="SUMF_dom"/>
</dbReference>
<dbReference type="Proteomes" id="UP000199032">
    <property type="component" value="Unassembled WGS sequence"/>
</dbReference>
<evidence type="ECO:0000313" key="5">
    <source>
        <dbReference type="Proteomes" id="UP000199032"/>
    </source>
</evidence>
<evidence type="ECO:0000256" key="1">
    <source>
        <dbReference type="SAM" id="Phobius"/>
    </source>
</evidence>
<dbReference type="PANTHER" id="PTHR23150">
    <property type="entry name" value="SULFATASE MODIFYING FACTOR 1, 2"/>
    <property type="match status" value="1"/>
</dbReference>
<dbReference type="RefSeq" id="WP_090746116.1">
    <property type="nucleotide sequence ID" value="NZ_CZQA01000001.1"/>
</dbReference>
<dbReference type="AlphaFoldDB" id="A0A0S4LCH9"/>
<gene>
    <name evidence="4" type="ORF">COMA1_11606</name>
</gene>
<dbReference type="SUPFAM" id="SSF56436">
    <property type="entry name" value="C-type lectin-like"/>
    <property type="match status" value="1"/>
</dbReference>
<feature type="transmembrane region" description="Helical" evidence="1">
    <location>
        <begin position="324"/>
        <end position="344"/>
    </location>
</feature>
<sequence length="352" mass="37286">MSFRCRTLVAAAFAAATYPISLVHAAVLPLDTVVVGNAGNLPDPLTGLGSVAYSYHITNTEVTNAQYAAFLNTVDPTGSNPHDLYNPDMTNATGFAVVKGGINFDPQATAGTMYSPKLNYDDKPVNYVSFYDAARFANWVMTGDTENGFYTFSDTNTLATQGTHGSAQHNAMNWVAIPSQDEWYKAAFHKNDGATADYYLYPTSSDDIPVVAAATATGVIANPGPNVANYNFGANWDGTINLGHVTSVGSAGIESASPYGTFDQGGNVMEWIDAVSGSRRIMRGGSLWLDESTLRSTYTSEYNPLIGGSSLGFRLSSLGPINVVPLPAAAWLFGSAVIGLMGVARRHKTIAS</sequence>
<dbReference type="Gene3D" id="3.90.1580.10">
    <property type="entry name" value="paralog of FGE (formylglycine-generating enzyme)"/>
    <property type="match status" value="1"/>
</dbReference>
<dbReference type="PANTHER" id="PTHR23150:SF19">
    <property type="entry name" value="FORMYLGLYCINE-GENERATING ENZYME"/>
    <property type="match status" value="1"/>
</dbReference>
<dbReference type="EMBL" id="CZQA01000001">
    <property type="protein sequence ID" value="CUS34264.1"/>
    <property type="molecule type" value="Genomic_DNA"/>
</dbReference>
<reference evidence="4 5" key="1">
    <citation type="submission" date="2015-10" db="EMBL/GenBank/DDBJ databases">
        <authorList>
            <person name="Gilbert D.G."/>
        </authorList>
    </citation>
    <scope>NUCLEOTIDE SEQUENCE [LARGE SCALE GENOMIC DNA]</scope>
    <source>
        <strain evidence="4">COMA1</strain>
    </source>
</reference>
<keyword evidence="2" id="KW-0732">Signal</keyword>
<name>A0A0S4LCH9_9BACT</name>
<dbReference type="InterPro" id="IPR042095">
    <property type="entry name" value="SUMF_sf"/>
</dbReference>
<dbReference type="InterPro" id="IPR016187">
    <property type="entry name" value="CTDL_fold"/>
</dbReference>
<evidence type="ECO:0000313" key="4">
    <source>
        <dbReference type="EMBL" id="CUS34264.1"/>
    </source>
</evidence>
<protein>
    <recommendedName>
        <fullName evidence="3">Sulfatase-modifying factor enzyme-like domain-containing protein</fullName>
    </recommendedName>
</protein>
<dbReference type="OrthoDB" id="581243at2"/>
<dbReference type="STRING" id="1742972.COMA1_11606"/>
<feature type="signal peptide" evidence="2">
    <location>
        <begin position="1"/>
        <end position="25"/>
    </location>
</feature>
<organism evidence="4 5">
    <name type="scientific">Candidatus Nitrospira nitrosa</name>
    <dbReference type="NCBI Taxonomy" id="1742972"/>
    <lineage>
        <taxon>Bacteria</taxon>
        <taxon>Pseudomonadati</taxon>
        <taxon>Nitrospirota</taxon>
        <taxon>Nitrospiria</taxon>
        <taxon>Nitrospirales</taxon>
        <taxon>Nitrospiraceae</taxon>
        <taxon>Nitrospira</taxon>
    </lineage>
</organism>
<evidence type="ECO:0000256" key="2">
    <source>
        <dbReference type="SAM" id="SignalP"/>
    </source>
</evidence>
<feature type="domain" description="Sulfatase-modifying factor enzyme-like" evidence="3">
    <location>
        <begin position="54"/>
        <end position="315"/>
    </location>
</feature>
<dbReference type="GO" id="GO:0120147">
    <property type="term" value="F:formylglycine-generating oxidase activity"/>
    <property type="evidence" value="ECO:0007669"/>
    <property type="project" value="TreeGrafter"/>
</dbReference>
<accession>A0A0S4LCH9</accession>
<keyword evidence="1" id="KW-0812">Transmembrane</keyword>
<keyword evidence="1" id="KW-0472">Membrane</keyword>
<evidence type="ECO:0000259" key="3">
    <source>
        <dbReference type="Pfam" id="PF03781"/>
    </source>
</evidence>
<proteinExistence type="predicted"/>
<feature type="chain" id="PRO_5006623860" description="Sulfatase-modifying factor enzyme-like domain-containing protein" evidence="2">
    <location>
        <begin position="26"/>
        <end position="352"/>
    </location>
</feature>